<dbReference type="InterPro" id="IPR003154">
    <property type="entry name" value="S1/P1nuclease"/>
</dbReference>
<dbReference type="PANTHER" id="PTHR33146:SF26">
    <property type="entry name" value="ENDONUCLEASE 4"/>
    <property type="match status" value="1"/>
</dbReference>
<keyword evidence="3 8" id="KW-0255">Endonuclease</keyword>
<dbReference type="InterPro" id="IPR008947">
    <property type="entry name" value="PLipase_C/P1_nuclease_dom_sf"/>
</dbReference>
<evidence type="ECO:0000256" key="3">
    <source>
        <dbReference type="ARBA" id="ARBA00022759"/>
    </source>
</evidence>
<evidence type="ECO:0000313" key="8">
    <source>
        <dbReference type="EMBL" id="GCL62167.1"/>
    </source>
</evidence>
<evidence type="ECO:0000256" key="5">
    <source>
        <dbReference type="ARBA" id="ARBA00023157"/>
    </source>
</evidence>
<gene>
    <name evidence="8" type="ORF">AQPW35_12480</name>
</gene>
<keyword evidence="2" id="KW-0479">Metal-binding</keyword>
<evidence type="ECO:0000256" key="6">
    <source>
        <dbReference type="ARBA" id="ARBA00023180"/>
    </source>
</evidence>
<feature type="signal peptide" evidence="7">
    <location>
        <begin position="1"/>
        <end position="24"/>
    </location>
</feature>
<dbReference type="RefSeq" id="WP_137731907.1">
    <property type="nucleotide sequence ID" value="NZ_BJCL01000002.1"/>
</dbReference>
<keyword evidence="9" id="KW-1185">Reference proteome</keyword>
<evidence type="ECO:0000256" key="2">
    <source>
        <dbReference type="ARBA" id="ARBA00022723"/>
    </source>
</evidence>
<keyword evidence="7" id="KW-0732">Signal</keyword>
<dbReference type="AlphaFoldDB" id="A0A480AP71"/>
<evidence type="ECO:0000256" key="7">
    <source>
        <dbReference type="SAM" id="SignalP"/>
    </source>
</evidence>
<keyword evidence="1" id="KW-0540">Nuclease</keyword>
<dbReference type="GO" id="GO:0006308">
    <property type="term" value="P:DNA catabolic process"/>
    <property type="evidence" value="ECO:0007669"/>
    <property type="project" value="InterPro"/>
</dbReference>
<keyword evidence="5" id="KW-1015">Disulfide bond</keyword>
<sequence>MPSLPTQVRALVALLPLLAAPALAWGPHGHQTVGGIADQLIAGTPTAKKVRAILGSNLQMASVWADCARSVESKAGQWSYTNPGSFKDCAVYENPASQAALVAFVKRNATRCGFMASYTQCRHKAWHFTDIPIQLKAYGADLPGAAPNDLVQAVAASITVLQGGKPPAAFNIASRREALRLLVHFVGDLHQPLHVGSIYLTEDGKPMLPKDEHEAKAHDNAGGNGIVLAKSKLHGLWDDVPGKITTNLLAGAGATLARDVPPATGPIGTWPMAWATDTLQAAPLAFQGLKIGAKVNLGHGDQWPASTEEPAYRRARENLQQAQMVKAGARLAQILTTLWP</sequence>
<evidence type="ECO:0000313" key="9">
    <source>
        <dbReference type="Proteomes" id="UP000301751"/>
    </source>
</evidence>
<dbReference type="GO" id="GO:0016788">
    <property type="term" value="F:hydrolase activity, acting on ester bonds"/>
    <property type="evidence" value="ECO:0007669"/>
    <property type="project" value="InterPro"/>
</dbReference>
<evidence type="ECO:0000256" key="1">
    <source>
        <dbReference type="ARBA" id="ARBA00022722"/>
    </source>
</evidence>
<dbReference type="GO" id="GO:0046872">
    <property type="term" value="F:metal ion binding"/>
    <property type="evidence" value="ECO:0007669"/>
    <property type="project" value="UniProtKB-KW"/>
</dbReference>
<dbReference type="Pfam" id="PF02265">
    <property type="entry name" value="S1-P1_nuclease"/>
    <property type="match status" value="1"/>
</dbReference>
<evidence type="ECO:0000256" key="4">
    <source>
        <dbReference type="ARBA" id="ARBA00022801"/>
    </source>
</evidence>
<dbReference type="GO" id="GO:0004519">
    <property type="term" value="F:endonuclease activity"/>
    <property type="evidence" value="ECO:0007669"/>
    <property type="project" value="UniProtKB-KW"/>
</dbReference>
<accession>A0A480AP71</accession>
<organism evidence="8 9">
    <name type="scientific">Pseudaquabacterium pictum</name>
    <dbReference type="NCBI Taxonomy" id="2315236"/>
    <lineage>
        <taxon>Bacteria</taxon>
        <taxon>Pseudomonadati</taxon>
        <taxon>Pseudomonadota</taxon>
        <taxon>Betaproteobacteria</taxon>
        <taxon>Burkholderiales</taxon>
        <taxon>Sphaerotilaceae</taxon>
        <taxon>Pseudaquabacterium</taxon>
    </lineage>
</organism>
<dbReference type="SUPFAM" id="SSF48537">
    <property type="entry name" value="Phospholipase C/P1 nuclease"/>
    <property type="match status" value="1"/>
</dbReference>
<reference evidence="9" key="1">
    <citation type="submission" date="2019-03" db="EMBL/GenBank/DDBJ databases">
        <title>Aquabacterium pictum sp.nov., the first bacteriochlorophyll a-containing freshwater bacterium in the genus Aquabacterium of the class Betaproteobacteria.</title>
        <authorList>
            <person name="Hirose S."/>
            <person name="Tank M."/>
            <person name="Hara E."/>
            <person name="Tamaki H."/>
            <person name="Takaichi S."/>
            <person name="Haruta S."/>
            <person name="Hanada S."/>
        </authorList>
    </citation>
    <scope>NUCLEOTIDE SEQUENCE [LARGE SCALE GENOMIC DNA]</scope>
    <source>
        <strain evidence="9">W35</strain>
    </source>
</reference>
<name>A0A480AP71_9BURK</name>
<proteinExistence type="predicted"/>
<dbReference type="OrthoDB" id="267579at2"/>
<keyword evidence="4" id="KW-0378">Hydrolase</keyword>
<dbReference type="GO" id="GO:0003676">
    <property type="term" value="F:nucleic acid binding"/>
    <property type="evidence" value="ECO:0007669"/>
    <property type="project" value="InterPro"/>
</dbReference>
<dbReference type="PANTHER" id="PTHR33146">
    <property type="entry name" value="ENDONUCLEASE 4"/>
    <property type="match status" value="1"/>
</dbReference>
<keyword evidence="6" id="KW-0325">Glycoprotein</keyword>
<feature type="chain" id="PRO_5019747715" evidence="7">
    <location>
        <begin position="25"/>
        <end position="340"/>
    </location>
</feature>
<dbReference type="Gene3D" id="1.10.575.10">
    <property type="entry name" value="P1 Nuclease"/>
    <property type="match status" value="1"/>
</dbReference>
<dbReference type="Proteomes" id="UP000301751">
    <property type="component" value="Unassembled WGS sequence"/>
</dbReference>
<protein>
    <submittedName>
        <fullName evidence="8">Endonuclease</fullName>
    </submittedName>
</protein>
<dbReference type="EMBL" id="BJCL01000002">
    <property type="protein sequence ID" value="GCL62167.1"/>
    <property type="molecule type" value="Genomic_DNA"/>
</dbReference>
<comment type="caution">
    <text evidence="8">The sequence shown here is derived from an EMBL/GenBank/DDBJ whole genome shotgun (WGS) entry which is preliminary data.</text>
</comment>
<dbReference type="CDD" id="cd11010">
    <property type="entry name" value="S1-P1_nuclease"/>
    <property type="match status" value="1"/>
</dbReference>